<feature type="domain" description="EamA" evidence="8">
    <location>
        <begin position="21"/>
        <end position="151"/>
    </location>
</feature>
<feature type="transmembrane region" description="Helical" evidence="7">
    <location>
        <begin position="84"/>
        <end position="103"/>
    </location>
</feature>
<proteinExistence type="inferred from homology"/>
<evidence type="ECO:0000256" key="4">
    <source>
        <dbReference type="ARBA" id="ARBA00022692"/>
    </source>
</evidence>
<accession>A0AAJ1WIB6</accession>
<evidence type="ECO:0000256" key="2">
    <source>
        <dbReference type="ARBA" id="ARBA00007362"/>
    </source>
</evidence>
<dbReference type="AlphaFoldDB" id="A0AAJ1WIB6"/>
<feature type="transmembrane region" description="Helical" evidence="7">
    <location>
        <begin position="52"/>
        <end position="72"/>
    </location>
</feature>
<feature type="transmembrane region" description="Helical" evidence="7">
    <location>
        <begin position="21"/>
        <end position="40"/>
    </location>
</feature>
<evidence type="ECO:0000259" key="8">
    <source>
        <dbReference type="Pfam" id="PF00892"/>
    </source>
</evidence>
<dbReference type="EMBL" id="JAUSUC010000007">
    <property type="protein sequence ID" value="MDQ0214470.1"/>
    <property type="molecule type" value="Genomic_DNA"/>
</dbReference>
<protein>
    <submittedName>
        <fullName evidence="9">Drug/metabolite transporter (DMT)-like permease</fullName>
    </submittedName>
</protein>
<sequence length="315" mass="34565">MKGNQGLKNVKEGVRITTQTKANLMMLMVTMLWGSSYIFMKMGLHSIEGFNLVALRFLIASFLAGAIFYKRFKHLDVKTMKHGFLLGLLLFSAMSVVTIGIEFTSISNAGFLFSLTVVFVPLLLAIFFRKKPEQKVIWGVGLAIVGIALLTLNTELKINSGDFLIILGALFYAIHIIVTDKVAKHSDAIILGVLQLGVAGTFGLVFSLLFEHPHFPNTTESWIAILALSILCSAVGFIGQTMAQKHTTPTHTGLIFSLEPVFAALFAFIFMGEVLSARGYLGALLVLLGVFTAKFDFKKYISRKEFSNPIDGTNV</sequence>
<name>A0AAJ1WIB6_9BACI</name>
<evidence type="ECO:0000313" key="10">
    <source>
        <dbReference type="Proteomes" id="UP001237207"/>
    </source>
</evidence>
<evidence type="ECO:0000313" key="9">
    <source>
        <dbReference type="EMBL" id="MDQ0214470.1"/>
    </source>
</evidence>
<dbReference type="InterPro" id="IPR037185">
    <property type="entry name" value="EmrE-like"/>
</dbReference>
<dbReference type="Proteomes" id="UP001237207">
    <property type="component" value="Unassembled WGS sequence"/>
</dbReference>
<evidence type="ECO:0000256" key="6">
    <source>
        <dbReference type="ARBA" id="ARBA00023136"/>
    </source>
</evidence>
<comment type="similarity">
    <text evidence="2">Belongs to the EamA transporter family.</text>
</comment>
<dbReference type="PANTHER" id="PTHR42920">
    <property type="entry name" value="OS03G0707200 PROTEIN-RELATED"/>
    <property type="match status" value="1"/>
</dbReference>
<dbReference type="InterPro" id="IPR000620">
    <property type="entry name" value="EamA_dom"/>
</dbReference>
<dbReference type="Pfam" id="PF00892">
    <property type="entry name" value="EamA"/>
    <property type="match status" value="2"/>
</dbReference>
<feature type="transmembrane region" description="Helical" evidence="7">
    <location>
        <begin position="222"/>
        <end position="239"/>
    </location>
</feature>
<gene>
    <name evidence="9" type="ORF">J2S13_000866</name>
</gene>
<evidence type="ECO:0000256" key="5">
    <source>
        <dbReference type="ARBA" id="ARBA00022989"/>
    </source>
</evidence>
<reference evidence="9" key="1">
    <citation type="submission" date="2023-07" db="EMBL/GenBank/DDBJ databases">
        <title>Genomic Encyclopedia of Type Strains, Phase IV (KMG-IV): sequencing the most valuable type-strain genomes for metagenomic binning, comparative biology and taxonomic classification.</title>
        <authorList>
            <person name="Goeker M."/>
        </authorList>
    </citation>
    <scope>NUCLEOTIDE SEQUENCE</scope>
    <source>
        <strain evidence="9">DSM 23947</strain>
    </source>
</reference>
<feature type="transmembrane region" description="Helical" evidence="7">
    <location>
        <begin position="251"/>
        <end position="271"/>
    </location>
</feature>
<keyword evidence="6 7" id="KW-0472">Membrane</keyword>
<dbReference type="InterPro" id="IPR051258">
    <property type="entry name" value="Diverse_Substrate_Transporter"/>
</dbReference>
<feature type="transmembrane region" description="Helical" evidence="7">
    <location>
        <begin position="109"/>
        <end position="128"/>
    </location>
</feature>
<dbReference type="GO" id="GO:0005886">
    <property type="term" value="C:plasma membrane"/>
    <property type="evidence" value="ECO:0007669"/>
    <property type="project" value="UniProtKB-SubCell"/>
</dbReference>
<feature type="transmembrane region" description="Helical" evidence="7">
    <location>
        <begin position="277"/>
        <end position="297"/>
    </location>
</feature>
<comment type="subcellular location">
    <subcellularLocation>
        <location evidence="1">Cell membrane</location>
        <topology evidence="1">Multi-pass membrane protein</topology>
    </subcellularLocation>
</comment>
<evidence type="ECO:0000256" key="3">
    <source>
        <dbReference type="ARBA" id="ARBA00022475"/>
    </source>
</evidence>
<dbReference type="SUPFAM" id="SSF103481">
    <property type="entry name" value="Multidrug resistance efflux transporter EmrE"/>
    <property type="match status" value="2"/>
</dbReference>
<keyword evidence="4 7" id="KW-0812">Transmembrane</keyword>
<feature type="transmembrane region" description="Helical" evidence="7">
    <location>
        <begin position="158"/>
        <end position="178"/>
    </location>
</feature>
<organism evidence="9 10">
    <name type="scientific">Oikeobacillus pervagus</name>
    <dbReference type="NCBI Taxonomy" id="1325931"/>
    <lineage>
        <taxon>Bacteria</taxon>
        <taxon>Bacillati</taxon>
        <taxon>Bacillota</taxon>
        <taxon>Bacilli</taxon>
        <taxon>Bacillales</taxon>
        <taxon>Bacillaceae</taxon>
        <taxon>Oikeobacillus</taxon>
    </lineage>
</organism>
<evidence type="ECO:0000256" key="1">
    <source>
        <dbReference type="ARBA" id="ARBA00004651"/>
    </source>
</evidence>
<keyword evidence="5 7" id="KW-1133">Transmembrane helix</keyword>
<comment type="caution">
    <text evidence="9">The sequence shown here is derived from an EMBL/GenBank/DDBJ whole genome shotgun (WGS) entry which is preliminary data.</text>
</comment>
<keyword evidence="3" id="KW-1003">Cell membrane</keyword>
<evidence type="ECO:0000256" key="7">
    <source>
        <dbReference type="SAM" id="Phobius"/>
    </source>
</evidence>
<feature type="transmembrane region" description="Helical" evidence="7">
    <location>
        <begin position="190"/>
        <end position="210"/>
    </location>
</feature>
<feature type="domain" description="EamA" evidence="8">
    <location>
        <begin position="160"/>
        <end position="291"/>
    </location>
</feature>
<keyword evidence="10" id="KW-1185">Reference proteome</keyword>
<dbReference type="PANTHER" id="PTHR42920:SF5">
    <property type="entry name" value="EAMA DOMAIN-CONTAINING PROTEIN"/>
    <property type="match status" value="1"/>
</dbReference>
<feature type="transmembrane region" description="Helical" evidence="7">
    <location>
        <begin position="135"/>
        <end position="152"/>
    </location>
</feature>